<dbReference type="InterPro" id="IPR020069">
    <property type="entry name" value="Ribosomal_bL9_C"/>
</dbReference>
<dbReference type="InterPro" id="IPR009027">
    <property type="entry name" value="Ribosomal_bL9/RNase_H1_N"/>
</dbReference>
<evidence type="ECO:0000259" key="8">
    <source>
        <dbReference type="Pfam" id="PF03948"/>
    </source>
</evidence>
<reference evidence="9" key="1">
    <citation type="journal article" date="2017" name="J. Phycol.">
        <title>Analysis of chloroplast genomes and a supermatrix inform reclassification of the Rhodomelaceae (Rhodophyta).</title>
        <authorList>
            <person name="Diaz-Tapia P."/>
            <person name="Maggs C.A."/>
            <person name="West J.A."/>
            <person name="Verbruggen H."/>
        </authorList>
    </citation>
    <scope>NUCLEOTIDE SEQUENCE</scope>
    <source>
        <strain evidence="9">PD546</strain>
    </source>
</reference>
<dbReference type="GO" id="GO:1990904">
    <property type="term" value="C:ribonucleoprotein complex"/>
    <property type="evidence" value="ECO:0007669"/>
    <property type="project" value="UniProtKB-KW"/>
</dbReference>
<name>A0A1Z1MAT2_9FLOR</name>
<dbReference type="SUPFAM" id="SSF55658">
    <property type="entry name" value="L9 N-domain-like"/>
    <property type="match status" value="1"/>
</dbReference>
<dbReference type="PANTHER" id="PTHR21368">
    <property type="entry name" value="50S RIBOSOMAL PROTEIN L9"/>
    <property type="match status" value="1"/>
</dbReference>
<accession>A0A1Z1MAT2</accession>
<dbReference type="InterPro" id="IPR000244">
    <property type="entry name" value="Ribosomal_bL9"/>
</dbReference>
<dbReference type="GO" id="GO:0019843">
    <property type="term" value="F:rRNA binding"/>
    <property type="evidence" value="ECO:0007669"/>
    <property type="project" value="UniProtKB-UniRule"/>
</dbReference>
<keyword evidence="4 6" id="KW-0689">Ribosomal protein</keyword>
<evidence type="ECO:0000256" key="2">
    <source>
        <dbReference type="ARBA" id="ARBA00022730"/>
    </source>
</evidence>
<dbReference type="InterPro" id="IPR020594">
    <property type="entry name" value="Ribosomal_bL9_bac/chp"/>
</dbReference>
<evidence type="ECO:0000256" key="6">
    <source>
        <dbReference type="HAMAP-Rule" id="MF_00503"/>
    </source>
</evidence>
<evidence type="ECO:0000256" key="4">
    <source>
        <dbReference type="ARBA" id="ARBA00022980"/>
    </source>
</evidence>
<organism evidence="9">
    <name type="scientific">Vertebrata thuyoides</name>
    <dbReference type="NCBI Taxonomy" id="2006970"/>
    <lineage>
        <taxon>Eukaryota</taxon>
        <taxon>Rhodophyta</taxon>
        <taxon>Florideophyceae</taxon>
        <taxon>Rhodymeniophycidae</taxon>
        <taxon>Ceramiales</taxon>
        <taxon>Rhodomelaceae</taxon>
        <taxon>Polysiphonioideae</taxon>
        <taxon>Vertebrata</taxon>
    </lineage>
</organism>
<gene>
    <name evidence="6 9" type="primary">rpl9</name>
</gene>
<evidence type="ECO:0000259" key="7">
    <source>
        <dbReference type="Pfam" id="PF01281"/>
    </source>
</evidence>
<dbReference type="InterPro" id="IPR036935">
    <property type="entry name" value="Ribosomal_bL9_N_sf"/>
</dbReference>
<evidence type="ECO:0000256" key="3">
    <source>
        <dbReference type="ARBA" id="ARBA00022884"/>
    </source>
</evidence>
<keyword evidence="2 6" id="KW-0699">rRNA-binding</keyword>
<dbReference type="SUPFAM" id="SSF55653">
    <property type="entry name" value="Ribosomal protein L9 C-domain"/>
    <property type="match status" value="1"/>
</dbReference>
<dbReference type="Pfam" id="PF01281">
    <property type="entry name" value="Ribosomal_L9_N"/>
    <property type="match status" value="1"/>
</dbReference>
<comment type="subcellular location">
    <subcellularLocation>
        <location evidence="6">Plastid</location>
        <location evidence="6">Chloroplast</location>
    </subcellularLocation>
</comment>
<dbReference type="RefSeq" id="YP_009394635.1">
    <property type="nucleotide sequence ID" value="NC_035273.1"/>
</dbReference>
<dbReference type="HAMAP" id="MF_00503">
    <property type="entry name" value="Ribosomal_bL9"/>
    <property type="match status" value="1"/>
</dbReference>
<dbReference type="Gene3D" id="3.10.430.100">
    <property type="entry name" value="Ribosomal protein L9, C-terminal domain"/>
    <property type="match status" value="1"/>
</dbReference>
<feature type="domain" description="Ribosomal protein L9" evidence="7">
    <location>
        <begin position="5"/>
        <end position="51"/>
    </location>
</feature>
<keyword evidence="5 6" id="KW-0687">Ribonucleoprotein</keyword>
<dbReference type="GO" id="GO:0005840">
    <property type="term" value="C:ribosome"/>
    <property type="evidence" value="ECO:0007669"/>
    <property type="project" value="UniProtKB-KW"/>
</dbReference>
<keyword evidence="3 6" id="KW-0694">RNA-binding</keyword>
<comment type="function">
    <text evidence="6">Binds to the 23S rRNA.</text>
</comment>
<dbReference type="GO" id="GO:0003735">
    <property type="term" value="F:structural constituent of ribosome"/>
    <property type="evidence" value="ECO:0007669"/>
    <property type="project" value="InterPro"/>
</dbReference>
<dbReference type="GeneID" id="33356524"/>
<keyword evidence="9" id="KW-0934">Plastid</keyword>
<feature type="domain" description="Large ribosomal subunit protein bL9 C-terminal" evidence="8">
    <location>
        <begin position="71"/>
        <end position="150"/>
    </location>
</feature>
<evidence type="ECO:0000313" key="9">
    <source>
        <dbReference type="EMBL" id="ARW63197.1"/>
    </source>
</evidence>
<sequence>MKRKIKLILTNDRLNKNTKGSIINVSKGYAFNYLIPRGDAIILTKSKMKHIKMFEDIQKKKQEISAKNTIAITQKIQKIGKICLYKKIGENNLIFGSVTEKDILQWIKIHTNLNINKGQINIPEIKTVGKTSANIQIKQNVSEKIQINVLPTNI</sequence>
<protein>
    <recommendedName>
        <fullName evidence="6">Large ribosomal subunit protein bL9c</fullName>
    </recommendedName>
</protein>
<dbReference type="Pfam" id="PF03948">
    <property type="entry name" value="Ribosomal_L9_C"/>
    <property type="match status" value="1"/>
</dbReference>
<dbReference type="NCBIfam" id="TIGR00158">
    <property type="entry name" value="L9"/>
    <property type="match status" value="1"/>
</dbReference>
<dbReference type="GO" id="GO:0006412">
    <property type="term" value="P:translation"/>
    <property type="evidence" value="ECO:0007669"/>
    <property type="project" value="UniProtKB-UniRule"/>
</dbReference>
<dbReference type="InterPro" id="IPR020070">
    <property type="entry name" value="Ribosomal_bL9_N"/>
</dbReference>
<dbReference type="InterPro" id="IPR036791">
    <property type="entry name" value="Ribosomal_bL9_C_sf"/>
</dbReference>
<proteinExistence type="inferred from homology"/>
<comment type="similarity">
    <text evidence="1 6">Belongs to the bacterial ribosomal protein bL9 family.</text>
</comment>
<dbReference type="GO" id="GO:0009507">
    <property type="term" value="C:chloroplast"/>
    <property type="evidence" value="ECO:0007669"/>
    <property type="project" value="UniProtKB-SubCell"/>
</dbReference>
<keyword evidence="9" id="KW-0150">Chloroplast</keyword>
<geneLocation type="chloroplast" evidence="9"/>
<evidence type="ECO:0000256" key="5">
    <source>
        <dbReference type="ARBA" id="ARBA00023274"/>
    </source>
</evidence>
<dbReference type="EMBL" id="MF101426">
    <property type="protein sequence ID" value="ARW63197.1"/>
    <property type="molecule type" value="Genomic_DNA"/>
</dbReference>
<dbReference type="Gene3D" id="3.40.5.10">
    <property type="entry name" value="Ribosomal protein L9, N-terminal domain"/>
    <property type="match status" value="1"/>
</dbReference>
<evidence type="ECO:0000256" key="1">
    <source>
        <dbReference type="ARBA" id="ARBA00010605"/>
    </source>
</evidence>
<dbReference type="AlphaFoldDB" id="A0A1Z1MAT2"/>